<reference evidence="2" key="1">
    <citation type="submission" date="2017-12" db="EMBL/GenBank/DDBJ databases">
        <title>FDA dAtabase for Regulatory Grade micrObial Sequences (FDA-ARGOS): Supporting development and validation of Infectious Disease Dx tests.</title>
        <authorList>
            <person name="Hoffmann M."/>
            <person name="Allard M."/>
            <person name="Evans P."/>
            <person name="Brown E."/>
            <person name="Tallon L.J."/>
            <person name="Sadzewicz L."/>
            <person name="Sengamalay N."/>
            <person name="Ott S."/>
            <person name="Godinez A."/>
            <person name="Nagaraj S."/>
            <person name="Vavikolanu K."/>
            <person name="Aluvathingal J."/>
            <person name="Nadendla S."/>
            <person name="Hobson J."/>
            <person name="Sichtig H."/>
        </authorList>
    </citation>
    <scope>NUCLEOTIDE SEQUENCE [LARGE SCALE GENOMIC DNA]</scope>
    <source>
        <strain evidence="2">FDAARGOS_113</strain>
    </source>
</reference>
<gene>
    <name evidence="2" type="ORF">AL544_005160</name>
</gene>
<sequence>MSVAYGSLPFKQQIAYLRQKHNVPTERWADLWKHAHDRGFMVAGAMKTDLLADFRAAVDKAISEGKSLNWFKQAFNDIADKHGWQYNGHPSWRAQVIYETNLRQSYTAGREQQMQATKATRPYAIYKHSGSEHPRHEHLSWHNLVLPIDDPWWKTHTPTNGYGCGCKKFSLSERDLERKGLKVSPSPTVEYYEWVDKVTGEAHQIPKGIDPGFDYVPTSSEALTKQTQALVAQKPPLAERLPERAVPSAFSTVSRISAETMSQLLSQLKSAEVAAFTDILKQHSLKTLILKQSELSGGVKARAIAEPIAQYLNKAQPYTGYYRSRRPTRVNGFTNASWDHVIVKAKSTDSLNKVTVEQLQAACDKVFDLFAMHKPTWSFSTEGAVFDSGARVFITWIHEMGHQVYFKAGQPPIADSLRASALTVYSKTNHHEWFAEHFIAWLLQPERLKREYPRAFDFIQSAVEKARYTKE</sequence>
<dbReference type="InterPro" id="IPR024079">
    <property type="entry name" value="MetalloPept_cat_dom_sf"/>
</dbReference>
<dbReference type="Pfam" id="PF04233">
    <property type="entry name" value="Phage_Mu_F"/>
    <property type="match status" value="1"/>
</dbReference>
<dbReference type="Proteomes" id="UP000053748">
    <property type="component" value="Unassembled WGS sequence"/>
</dbReference>
<dbReference type="OrthoDB" id="9813502at2"/>
<dbReference type="Gene3D" id="3.40.390.10">
    <property type="entry name" value="Collagenase (Catalytic Domain)"/>
    <property type="match status" value="1"/>
</dbReference>
<dbReference type="SUPFAM" id="SSF55486">
    <property type="entry name" value="Metalloproteases ('zincins'), catalytic domain"/>
    <property type="match status" value="1"/>
</dbReference>
<protein>
    <submittedName>
        <fullName evidence="2">F protein</fullName>
    </submittedName>
</protein>
<keyword evidence="3" id="KW-1185">Reference proteome</keyword>
<accession>A0A2J9VKQ5</accession>
<evidence type="ECO:0000259" key="1">
    <source>
        <dbReference type="Pfam" id="PF04233"/>
    </source>
</evidence>
<feature type="domain" description="Phage head morphogenesis" evidence="1">
    <location>
        <begin position="54"/>
        <end position="167"/>
    </location>
</feature>
<name>A0A2J9VKQ5_VIBMI</name>
<dbReference type="RefSeq" id="WP_032479704.1">
    <property type="nucleotide sequence ID" value="NZ_CAWMSS010000002.1"/>
</dbReference>
<dbReference type="InterPro" id="IPR006528">
    <property type="entry name" value="Phage_head_morphogenesis_dom"/>
</dbReference>
<comment type="caution">
    <text evidence="2">The sequence shown here is derived from an EMBL/GenBank/DDBJ whole genome shotgun (WGS) entry which is preliminary data.</text>
</comment>
<proteinExistence type="predicted"/>
<dbReference type="EMBL" id="LOSJ02000001">
    <property type="protein sequence ID" value="PNM64302.1"/>
    <property type="molecule type" value="Genomic_DNA"/>
</dbReference>
<evidence type="ECO:0000313" key="2">
    <source>
        <dbReference type="EMBL" id="PNM64302.1"/>
    </source>
</evidence>
<organism evidence="2 3">
    <name type="scientific">Vibrio mimicus</name>
    <dbReference type="NCBI Taxonomy" id="674"/>
    <lineage>
        <taxon>Bacteria</taxon>
        <taxon>Pseudomonadati</taxon>
        <taxon>Pseudomonadota</taxon>
        <taxon>Gammaproteobacteria</taxon>
        <taxon>Vibrionales</taxon>
        <taxon>Vibrionaceae</taxon>
        <taxon>Vibrio</taxon>
    </lineage>
</organism>
<evidence type="ECO:0000313" key="3">
    <source>
        <dbReference type="Proteomes" id="UP000053748"/>
    </source>
</evidence>
<dbReference type="AlphaFoldDB" id="A0A2J9VKQ5"/>
<dbReference type="GO" id="GO:0008237">
    <property type="term" value="F:metallopeptidase activity"/>
    <property type="evidence" value="ECO:0007669"/>
    <property type="project" value="InterPro"/>
</dbReference>